<gene>
    <name evidence="1" type="ORF">SAMN05444955_12811</name>
</gene>
<evidence type="ECO:0000313" key="2">
    <source>
        <dbReference type="Proteomes" id="UP000199695"/>
    </source>
</evidence>
<accession>A0A1H8JKP4</accession>
<name>A0A1H8JKP4_9BACL</name>
<dbReference type="EMBL" id="FOCQ01000028">
    <property type="protein sequence ID" value="SEN81272.1"/>
    <property type="molecule type" value="Genomic_DNA"/>
</dbReference>
<evidence type="ECO:0000313" key="1">
    <source>
        <dbReference type="EMBL" id="SEN81272.1"/>
    </source>
</evidence>
<reference evidence="1 2" key="1">
    <citation type="submission" date="2016-10" db="EMBL/GenBank/DDBJ databases">
        <authorList>
            <person name="de Groot N.N."/>
        </authorList>
    </citation>
    <scope>NUCLEOTIDE SEQUENCE [LARGE SCALE GENOMIC DNA]</scope>
    <source>
        <strain evidence="1 2">DSM 46701</strain>
    </source>
</reference>
<sequence length="138" mass="15073">MGGKLIPYNPAKTYVFSGNVKTVNANGQGMIYVFGYKDGVYQNIAYRSASITGNQIPTRLHVVIHPGDFPAGINQLQIRAYVSAGGQAGDYYFDGLQVEEEFNGAYNVLENGDLERDSDPADNIPDRWLADGSMEIST</sequence>
<keyword evidence="2" id="KW-1185">Reference proteome</keyword>
<dbReference type="AlphaFoldDB" id="A0A1H8JKP4"/>
<dbReference type="RefSeq" id="WP_139179552.1">
    <property type="nucleotide sequence ID" value="NZ_FOCQ01000028.1"/>
</dbReference>
<dbReference type="STRING" id="1173111.SAMN05444955_12811"/>
<dbReference type="Proteomes" id="UP000199695">
    <property type="component" value="Unassembled WGS sequence"/>
</dbReference>
<dbReference type="OrthoDB" id="41445at2"/>
<proteinExistence type="predicted"/>
<protein>
    <submittedName>
        <fullName evidence="1">Uncharacterized protein</fullName>
    </submittedName>
</protein>
<dbReference type="Gene3D" id="2.60.120.260">
    <property type="entry name" value="Galactose-binding domain-like"/>
    <property type="match status" value="1"/>
</dbReference>
<organism evidence="1 2">
    <name type="scientific">Lihuaxuella thermophila</name>
    <dbReference type="NCBI Taxonomy" id="1173111"/>
    <lineage>
        <taxon>Bacteria</taxon>
        <taxon>Bacillati</taxon>
        <taxon>Bacillota</taxon>
        <taxon>Bacilli</taxon>
        <taxon>Bacillales</taxon>
        <taxon>Thermoactinomycetaceae</taxon>
        <taxon>Lihuaxuella</taxon>
    </lineage>
</organism>
<feature type="non-terminal residue" evidence="1">
    <location>
        <position position="138"/>
    </location>
</feature>